<dbReference type="PROSITE" id="PS00636">
    <property type="entry name" value="DNAJ_1"/>
    <property type="match status" value="1"/>
</dbReference>
<evidence type="ECO:0000313" key="4">
    <source>
        <dbReference type="EMBL" id="RVW78499.1"/>
    </source>
</evidence>
<dbReference type="PANTHER" id="PTHR45270">
    <property type="entry name" value="OS03G0832900 PROTEIN"/>
    <property type="match status" value="1"/>
</dbReference>
<keyword evidence="4" id="KW-0695">RNA-directed DNA polymerase</keyword>
<evidence type="ECO:0000259" key="3">
    <source>
        <dbReference type="PROSITE" id="PS50878"/>
    </source>
</evidence>
<name>A0A438H268_VITVI</name>
<dbReference type="CDD" id="cd06257">
    <property type="entry name" value="DnaJ"/>
    <property type="match status" value="1"/>
</dbReference>
<dbReference type="InterPro" id="IPR043502">
    <property type="entry name" value="DNA/RNA_pol_sf"/>
</dbReference>
<dbReference type="Gene3D" id="3.60.10.10">
    <property type="entry name" value="Endonuclease/exonuclease/phosphatase"/>
    <property type="match status" value="1"/>
</dbReference>
<dbReference type="Pfam" id="PF00078">
    <property type="entry name" value="RVT_1"/>
    <property type="match status" value="1"/>
</dbReference>
<keyword evidence="4" id="KW-0808">Transferase</keyword>
<dbReference type="SUPFAM" id="SSF56219">
    <property type="entry name" value="DNase I-like"/>
    <property type="match status" value="1"/>
</dbReference>
<comment type="caution">
    <text evidence="4">The sequence shown here is derived from an EMBL/GenBank/DDBJ whole genome shotgun (WGS) entry which is preliminary data.</text>
</comment>
<keyword evidence="4" id="KW-0548">Nucleotidyltransferase</keyword>
<sequence>MDKQTLVWKQNGGHLGAAGTAIQYLGYTPGLFIVGLFAILILWMYANFWITGTLFVVGALWNQVIRGKYGEERGGWCSREVREAHSVGLWKGIRMDWDFVGSRISFLVGNGWRVRFWRDRWCRDSPLCVSFPSLFALTDDKEAWVADIWDFLVEGEWGWGWGWGVSQEPSMIGRWRRQKASWSGCMGRECVEMWKAWCFGPKQRVESQLPSTYLGLPLGAPNKAGYVWDGVEERMRWKLALWKRQYLCKGGRITLIKSTLASMPLYQLSLFRMSKVVARRLEKLQRDFLWGGGIHLNKALLGKWVWRFARAKDEMWKRVLVAKYGQEDFGWRTKKANGAFGVGLWKEIMKEADWCWNNMTLKESKNYLGGGLGLMEGGKNGKFDVKDAYGLLTSHSTSLFPKKGIWVENVPSKLAFFAWEATWGRVLTIDRLQKRGWQIPNRCYLCGSDEENVNHLLIHCTVASVLWGMVLSLFGAQWVFPETVKEVIISWKGSFVGKKRKRIWRSIPVPFPYRFPGVDSLQLRAGGFFVVFLVLCCEAFVASKVEDGAVWVFTGVCGPFTKNERECLWDEIRAIRGLWEEPWCVGGDFNIILSQRERNRQGRITAAMRRFAQVIDELGLVDLPLQGGGPVSDHFPVLLEGGAIRRGPSPFKFENMWLKVEGFKELIHSWWQGIEVRGSASYRLGTKMKEIKQKLKVWNREVFGRLEDNKAAALQLVDHWDLVESERRLSEEETISKKESKESYAKWASLEETHWRQHSRELWLREGDKNIGYFHRMAAAHCRINHMDRIKINGVWLTEEKDVREGVVNAFQYLLTENSDWKADIERLQLEQISQQEADNLEHPFSEDEIHSALMEMNGDKAPGPDGFTMTFWQSCWALVKEEVLDLFKEFYEQSAFIKSINNTFLVLLPKEGGAEDFGDFRPISLLGGLYKLLAKVLANGLKKVIGKVVSIDQNAFVMGRQILDASLIANEVIDAWQKREEKGLICKLDIEKAYDSLNWQFLMKVMRKMGFGSKWFGWMWSCISTTKFSVLVNGVSAGFFQSSKGLRQGDPLSPYLFVMGMEVLNTLIRRAVEGGFLSGCRIRGGGRQSVYISHLLFADDTIVFCEARKEHLTHLSWILFWFEAASGLRINLDKSEIILVGEVEEMEEMAAELGCKVGFMPSVYLGLPLGAPNKTTTMWDGVEEKVRRRLALWKRQYISKGGRLILIKSTMASIPLYQMSLFRMPKSVARRLEKLQRDFLWGGGNLERKVHLVNWEVVCTEKEKGGLGLRKLGPLNKALVGKWIWRFACEKENLWKQVLLAKYGQEGFGWKTKKVNGTFRVGVWKEILKEKDWCWENMAFTIGNSTKIRFWTDLWCGCTVLSQRFPHLYDMVAHRNGTVEEMWDQNVGQGGWDLRFVRDFNDWELDMVGNLLHVLRGYKPTSEEDAVYWKGGRNGQFKVKEAYNLVVNTVANNFPKSNIRVDKVPTKILFFAWEATWGKVLTLDRLQKRGWQLPNRCFLCGCEEESVNHILIHCYLFSRNHARVVVLVATLYAIYCVKVRVGWFGVLLSINLSFISNDIFNYLLPLCDNVSESQHFEEQKESESESITEDDISGKCDFSVPTEEAEKLQSCKSSSKAAATMTVISKLEESSTSQIVKEDASSVDEMNRILCSVDHYDALGFQRHKKIDAASLKKEYRKKAMLVHPDKNMGSLQASDSFKKLQCAYEVLSDSTKKRDYDEQLRKEESKSVCQKSHGSSHQGNPDYCSEESRRIQCTKCGNSHIWVCTNRTKAKARWCQDCCQYHPARDGDGWVEYRGSLVFDRPQKVEIPRAFVCAESKIFDVSEWAICQMLLNIILHEAPSFGSINIYAEDGKQGMACRPNTHRPSFHVNMVGLEKTQRSKSSRFPWDLGAEMMDEDDEFELWFQQALASGLFCEPSKRRKSWSPFKMHQKKGKQQWRRWS</sequence>
<dbReference type="PROSITE" id="PS50878">
    <property type="entry name" value="RT_POL"/>
    <property type="match status" value="1"/>
</dbReference>
<dbReference type="Pfam" id="PF00226">
    <property type="entry name" value="DnaJ"/>
    <property type="match status" value="1"/>
</dbReference>
<dbReference type="InterPro" id="IPR036691">
    <property type="entry name" value="Endo/exonu/phosph_ase_sf"/>
</dbReference>
<dbReference type="InterPro" id="IPR001623">
    <property type="entry name" value="DnaJ_domain"/>
</dbReference>
<feature type="domain" description="J" evidence="2">
    <location>
        <begin position="1655"/>
        <end position="1722"/>
    </location>
</feature>
<dbReference type="PANTHER" id="PTHR45270:SF1">
    <property type="entry name" value="CHAPERONE DNAJ-DOMAIN SUPERFAMILY PROTEIN"/>
    <property type="match status" value="1"/>
</dbReference>
<dbReference type="Gene3D" id="1.10.287.110">
    <property type="entry name" value="DnaJ domain"/>
    <property type="match status" value="1"/>
</dbReference>
<dbReference type="Pfam" id="PF14901">
    <property type="entry name" value="Jiv90"/>
    <property type="match status" value="1"/>
</dbReference>
<dbReference type="Proteomes" id="UP000288805">
    <property type="component" value="Unassembled WGS sequence"/>
</dbReference>
<dbReference type="Pfam" id="PF13966">
    <property type="entry name" value="zf-RVT"/>
    <property type="match status" value="2"/>
</dbReference>
<proteinExistence type="predicted"/>
<evidence type="ECO:0000313" key="5">
    <source>
        <dbReference type="Proteomes" id="UP000288805"/>
    </source>
</evidence>
<dbReference type="SMART" id="SM00271">
    <property type="entry name" value="DnaJ"/>
    <property type="match status" value="1"/>
</dbReference>
<keyword evidence="1" id="KW-0472">Membrane</keyword>
<dbReference type="PRINTS" id="PR00625">
    <property type="entry name" value="JDOMAIN"/>
</dbReference>
<feature type="domain" description="Reverse transcriptase" evidence="3">
    <location>
        <begin position="890"/>
        <end position="1170"/>
    </location>
</feature>
<dbReference type="PROSITE" id="PS50076">
    <property type="entry name" value="DNAJ_2"/>
    <property type="match status" value="1"/>
</dbReference>
<dbReference type="InterPro" id="IPR032843">
    <property type="entry name" value="Jiv"/>
</dbReference>
<evidence type="ECO:0000259" key="2">
    <source>
        <dbReference type="PROSITE" id="PS50076"/>
    </source>
</evidence>
<evidence type="ECO:0000256" key="1">
    <source>
        <dbReference type="SAM" id="Phobius"/>
    </source>
</evidence>
<dbReference type="SUPFAM" id="SSF56672">
    <property type="entry name" value="DNA/RNA polymerases"/>
    <property type="match status" value="1"/>
</dbReference>
<dbReference type="SUPFAM" id="SSF46565">
    <property type="entry name" value="Chaperone J-domain"/>
    <property type="match status" value="1"/>
</dbReference>
<keyword evidence="1" id="KW-0812">Transmembrane</keyword>
<dbReference type="CDD" id="cd01650">
    <property type="entry name" value="RT_nLTR_like"/>
    <property type="match status" value="1"/>
</dbReference>
<keyword evidence="1" id="KW-1133">Transmembrane helix</keyword>
<protein>
    <submittedName>
        <fullName evidence="4">LINE-1 reverse transcriptase-like</fullName>
    </submittedName>
</protein>
<reference evidence="4 5" key="1">
    <citation type="journal article" date="2018" name="PLoS Genet.">
        <title>Population sequencing reveals clonal diversity and ancestral inbreeding in the grapevine cultivar Chardonnay.</title>
        <authorList>
            <person name="Roach M.J."/>
            <person name="Johnson D.L."/>
            <person name="Bohlmann J."/>
            <person name="van Vuuren H.J."/>
            <person name="Jones S.J."/>
            <person name="Pretorius I.S."/>
            <person name="Schmidt S.A."/>
            <person name="Borneman A.R."/>
        </authorList>
    </citation>
    <scope>NUCLEOTIDE SEQUENCE [LARGE SCALE GENOMIC DNA]</scope>
    <source>
        <strain evidence="5">cv. Chardonnay</strain>
        <tissue evidence="4">Leaf</tissue>
    </source>
</reference>
<dbReference type="InterPro" id="IPR018253">
    <property type="entry name" value="DnaJ_domain_CS"/>
</dbReference>
<dbReference type="GO" id="GO:0003964">
    <property type="term" value="F:RNA-directed DNA polymerase activity"/>
    <property type="evidence" value="ECO:0007669"/>
    <property type="project" value="UniProtKB-KW"/>
</dbReference>
<dbReference type="InterPro" id="IPR036869">
    <property type="entry name" value="J_dom_sf"/>
</dbReference>
<dbReference type="EMBL" id="QGNW01000295">
    <property type="protein sequence ID" value="RVW78499.1"/>
    <property type="molecule type" value="Genomic_DNA"/>
</dbReference>
<dbReference type="InterPro" id="IPR000477">
    <property type="entry name" value="RT_dom"/>
</dbReference>
<accession>A0A438H268</accession>
<gene>
    <name evidence="4" type="primary">LIN1_271</name>
    <name evidence="4" type="ORF">CK203_050476</name>
</gene>
<feature type="transmembrane region" description="Helical" evidence="1">
    <location>
        <begin position="31"/>
        <end position="61"/>
    </location>
</feature>
<dbReference type="InterPro" id="IPR026960">
    <property type="entry name" value="RVT-Znf"/>
</dbReference>
<organism evidence="4 5">
    <name type="scientific">Vitis vinifera</name>
    <name type="common">Grape</name>
    <dbReference type="NCBI Taxonomy" id="29760"/>
    <lineage>
        <taxon>Eukaryota</taxon>
        <taxon>Viridiplantae</taxon>
        <taxon>Streptophyta</taxon>
        <taxon>Embryophyta</taxon>
        <taxon>Tracheophyta</taxon>
        <taxon>Spermatophyta</taxon>
        <taxon>Magnoliopsida</taxon>
        <taxon>eudicotyledons</taxon>
        <taxon>Gunneridae</taxon>
        <taxon>Pentapetalae</taxon>
        <taxon>rosids</taxon>
        <taxon>Vitales</taxon>
        <taxon>Vitaceae</taxon>
        <taxon>Viteae</taxon>
        <taxon>Vitis</taxon>
    </lineage>
</organism>